<evidence type="ECO:0000313" key="2">
    <source>
        <dbReference type="Proteomes" id="UP001159363"/>
    </source>
</evidence>
<sequence>MLVVYLYLLVSNSQFSGFVKGSGDLPPSDKFIDDEKERVWKKFEVQDIVSVAGETIDSQVHQNRRFLVQVAHSLTKQQGTTCSQAIVDTVRKYGISHNTLLEWCRILLDS</sequence>
<name>A0ABQ9IPI4_9NEOP</name>
<proteinExistence type="predicted"/>
<evidence type="ECO:0000313" key="1">
    <source>
        <dbReference type="EMBL" id="KAJ8898571.1"/>
    </source>
</evidence>
<dbReference type="EMBL" id="JARBHB010000001">
    <property type="protein sequence ID" value="KAJ8898571.1"/>
    <property type="molecule type" value="Genomic_DNA"/>
</dbReference>
<dbReference type="Proteomes" id="UP001159363">
    <property type="component" value="Chromosome 1"/>
</dbReference>
<accession>A0ABQ9IPI4</accession>
<keyword evidence="2" id="KW-1185">Reference proteome</keyword>
<reference evidence="1 2" key="1">
    <citation type="submission" date="2023-02" db="EMBL/GenBank/DDBJ databases">
        <title>LHISI_Scaffold_Assembly.</title>
        <authorList>
            <person name="Stuart O.P."/>
            <person name="Cleave R."/>
            <person name="Magrath M.J.L."/>
            <person name="Mikheyev A.S."/>
        </authorList>
    </citation>
    <scope>NUCLEOTIDE SEQUENCE [LARGE SCALE GENOMIC DNA]</scope>
    <source>
        <strain evidence="1">Daus_M_001</strain>
        <tissue evidence="1">Leg muscle</tissue>
    </source>
</reference>
<protein>
    <submittedName>
        <fullName evidence="1">Uncharacterized protein</fullName>
    </submittedName>
</protein>
<organism evidence="1 2">
    <name type="scientific">Dryococelus australis</name>
    <dbReference type="NCBI Taxonomy" id="614101"/>
    <lineage>
        <taxon>Eukaryota</taxon>
        <taxon>Metazoa</taxon>
        <taxon>Ecdysozoa</taxon>
        <taxon>Arthropoda</taxon>
        <taxon>Hexapoda</taxon>
        <taxon>Insecta</taxon>
        <taxon>Pterygota</taxon>
        <taxon>Neoptera</taxon>
        <taxon>Polyneoptera</taxon>
        <taxon>Phasmatodea</taxon>
        <taxon>Verophasmatodea</taxon>
        <taxon>Anareolatae</taxon>
        <taxon>Phasmatidae</taxon>
        <taxon>Eurycanthinae</taxon>
        <taxon>Dryococelus</taxon>
    </lineage>
</organism>
<gene>
    <name evidence="1" type="ORF">PR048_003931</name>
</gene>
<comment type="caution">
    <text evidence="1">The sequence shown here is derived from an EMBL/GenBank/DDBJ whole genome shotgun (WGS) entry which is preliminary data.</text>
</comment>